<evidence type="ECO:0000256" key="4">
    <source>
        <dbReference type="ARBA" id="ARBA00023277"/>
    </source>
</evidence>
<dbReference type="GO" id="GO:0033499">
    <property type="term" value="P:galactose catabolic process via UDP-galactose, Leloir pathway"/>
    <property type="evidence" value="ECO:0007669"/>
    <property type="project" value="TreeGrafter"/>
</dbReference>
<evidence type="ECO:0000256" key="1">
    <source>
        <dbReference type="ARBA" id="ARBA00005028"/>
    </source>
</evidence>
<evidence type="ECO:0000256" key="8">
    <source>
        <dbReference type="PIRSR" id="PIRSR005096-3"/>
    </source>
</evidence>
<evidence type="ECO:0000256" key="5">
    <source>
        <dbReference type="PIRNR" id="PIRNR005096"/>
    </source>
</evidence>
<comment type="caution">
    <text evidence="9">The sequence shown here is derived from an EMBL/GenBank/DDBJ whole genome shotgun (WGS) entry which is preliminary data.</text>
</comment>
<keyword evidence="3 5" id="KW-0413">Isomerase</keyword>
<dbReference type="RefSeq" id="WP_138397873.1">
    <property type="nucleotide sequence ID" value="NZ_JBAFVI010000011.1"/>
</dbReference>
<dbReference type="GO" id="GO:0030246">
    <property type="term" value="F:carbohydrate binding"/>
    <property type="evidence" value="ECO:0007669"/>
    <property type="project" value="InterPro"/>
</dbReference>
<comment type="similarity">
    <text evidence="2 5">Belongs to the aldose epimerase family.</text>
</comment>
<dbReference type="PIRSF" id="PIRSF005096">
    <property type="entry name" value="GALM"/>
    <property type="match status" value="1"/>
</dbReference>
<dbReference type="EMBL" id="VAUP01000005">
    <property type="protein sequence ID" value="TLX44596.1"/>
    <property type="molecule type" value="Genomic_DNA"/>
</dbReference>
<reference evidence="9 10" key="1">
    <citation type="submission" date="2019-05" db="EMBL/GenBank/DDBJ databases">
        <authorList>
            <person name="Zhou X."/>
        </authorList>
    </citation>
    <scope>NUCLEOTIDE SEQUENCE [LARGE SCALE GENOMIC DNA]</scope>
    <source>
        <strain evidence="9 10">DSM 432</strain>
    </source>
</reference>
<dbReference type="CDD" id="cd09019">
    <property type="entry name" value="galactose_mutarotase_like"/>
    <property type="match status" value="1"/>
</dbReference>
<accession>A0A6C1KUR6</accession>
<evidence type="ECO:0000256" key="2">
    <source>
        <dbReference type="ARBA" id="ARBA00006206"/>
    </source>
</evidence>
<comment type="pathway">
    <text evidence="1 5">Carbohydrate metabolism; hexose metabolism.</text>
</comment>
<proteinExistence type="inferred from homology"/>
<dbReference type="Pfam" id="PF01263">
    <property type="entry name" value="Aldose_epim"/>
    <property type="match status" value="1"/>
</dbReference>
<dbReference type="InterPro" id="IPR014718">
    <property type="entry name" value="GH-type_carb-bd"/>
</dbReference>
<evidence type="ECO:0000256" key="7">
    <source>
        <dbReference type="PIRSR" id="PIRSR005096-2"/>
    </source>
</evidence>
<dbReference type="UniPathway" id="UPA00242"/>
<dbReference type="InterPro" id="IPR011013">
    <property type="entry name" value="Gal_mutarotase_sf_dom"/>
</dbReference>
<feature type="active site" description="Proton donor" evidence="6">
    <location>
        <position position="182"/>
    </location>
</feature>
<feature type="active site" description="Proton acceptor" evidence="6">
    <location>
        <position position="320"/>
    </location>
</feature>
<feature type="binding site" evidence="8">
    <location>
        <begin position="82"/>
        <end position="83"/>
    </location>
    <ligand>
        <name>beta-D-galactose</name>
        <dbReference type="ChEBI" id="CHEBI:27667"/>
    </ligand>
</feature>
<organism evidence="9 10">
    <name type="scientific">Xanthobacter autotrophicus</name>
    <dbReference type="NCBI Taxonomy" id="280"/>
    <lineage>
        <taxon>Bacteria</taxon>
        <taxon>Pseudomonadati</taxon>
        <taxon>Pseudomonadota</taxon>
        <taxon>Alphaproteobacteria</taxon>
        <taxon>Hyphomicrobiales</taxon>
        <taxon>Xanthobacteraceae</taxon>
        <taxon>Xanthobacter</taxon>
    </lineage>
</organism>
<evidence type="ECO:0000256" key="3">
    <source>
        <dbReference type="ARBA" id="ARBA00023235"/>
    </source>
</evidence>
<keyword evidence="4 5" id="KW-0119">Carbohydrate metabolism</keyword>
<name>A0A6C1KUR6_XANAU</name>
<dbReference type="InterPro" id="IPR008183">
    <property type="entry name" value="Aldose_1/G6P_1-epimerase"/>
</dbReference>
<dbReference type="InterPro" id="IPR015443">
    <property type="entry name" value="Aldose_1-epimerase"/>
</dbReference>
<sequence>MTTPILRENFGLLPHGPVVERVRLTGAGGFEASVITYGAALQALRVPDAHGVLADVVLGHDDAAGYGRTRDFYGVTVGRFANRIAGAAFDLDGARVTLEANDGANMLHGGVIGFDRALWTIEAVDEDPVPAVTLRHISPDGAGGFPGTLDARVTYSLTGLGELTIAFSAVTDRPTVVNLTNHAFFNLDGVETAGDILGHHLTLAAERFLATDAAAIPLPGPPRTVDGTPFDFRAGALIGARIRDDDEQLRFGRGYDHNYCLEPTDTPRLAARVRAAHSGRVMELLTDQPGVQFYSGNVIDGAAQGKYGRLHRQSDAFCLEPQAWPDAPNRLDFPSARLNPGETYRHVSIYRFSTL</sequence>
<dbReference type="GO" id="GO:0004034">
    <property type="term" value="F:aldose 1-epimerase activity"/>
    <property type="evidence" value="ECO:0007669"/>
    <property type="project" value="UniProtKB-EC"/>
</dbReference>
<dbReference type="PANTHER" id="PTHR10091:SF0">
    <property type="entry name" value="GALACTOSE MUTAROTASE"/>
    <property type="match status" value="1"/>
</dbReference>
<dbReference type="SUPFAM" id="SSF74650">
    <property type="entry name" value="Galactose mutarotase-like"/>
    <property type="match status" value="1"/>
</dbReference>
<comment type="catalytic activity">
    <reaction evidence="5">
        <text>alpha-D-glucose = beta-D-glucose</text>
        <dbReference type="Rhea" id="RHEA:10264"/>
        <dbReference type="ChEBI" id="CHEBI:15903"/>
        <dbReference type="ChEBI" id="CHEBI:17925"/>
        <dbReference type="EC" id="5.1.3.3"/>
    </reaction>
</comment>
<dbReference type="PANTHER" id="PTHR10091">
    <property type="entry name" value="ALDOSE-1-EPIMERASE"/>
    <property type="match status" value="1"/>
</dbReference>
<dbReference type="InterPro" id="IPR047215">
    <property type="entry name" value="Galactose_mutarotase-like"/>
</dbReference>
<dbReference type="GeneID" id="95772246"/>
<evidence type="ECO:0000313" key="9">
    <source>
        <dbReference type="EMBL" id="TLX44596.1"/>
    </source>
</evidence>
<gene>
    <name evidence="9" type="ORF">FBQ73_02085</name>
</gene>
<dbReference type="AlphaFoldDB" id="A0A6C1KUR6"/>
<dbReference type="Gene3D" id="2.70.98.10">
    <property type="match status" value="1"/>
</dbReference>
<evidence type="ECO:0000256" key="6">
    <source>
        <dbReference type="PIRSR" id="PIRSR005096-1"/>
    </source>
</evidence>
<dbReference type="OrthoDB" id="9779408at2"/>
<dbReference type="GO" id="GO:0005737">
    <property type="term" value="C:cytoplasm"/>
    <property type="evidence" value="ECO:0007669"/>
    <property type="project" value="TreeGrafter"/>
</dbReference>
<dbReference type="Proteomes" id="UP000305131">
    <property type="component" value="Unassembled WGS sequence"/>
</dbReference>
<evidence type="ECO:0000313" key="10">
    <source>
        <dbReference type="Proteomes" id="UP000305131"/>
    </source>
</evidence>
<dbReference type="EC" id="5.1.3.3" evidence="5"/>
<dbReference type="NCBIfam" id="NF008277">
    <property type="entry name" value="PRK11055.1"/>
    <property type="match status" value="1"/>
</dbReference>
<dbReference type="GO" id="GO:0006006">
    <property type="term" value="P:glucose metabolic process"/>
    <property type="evidence" value="ECO:0007669"/>
    <property type="project" value="TreeGrafter"/>
</dbReference>
<protein>
    <recommendedName>
        <fullName evidence="5">Aldose 1-epimerase</fullName>
        <ecNumber evidence="5">5.1.3.3</ecNumber>
    </recommendedName>
</protein>
<feature type="binding site" evidence="7">
    <location>
        <position position="256"/>
    </location>
    <ligand>
        <name>beta-D-galactose</name>
        <dbReference type="ChEBI" id="CHEBI:27667"/>
    </ligand>
</feature>